<evidence type="ECO:0000313" key="4">
    <source>
        <dbReference type="Proteomes" id="UP000629468"/>
    </source>
</evidence>
<sequence length="406" mass="45058">MASDDGSSVAATQSGPSQKTSWFDKTRRILLVIGIIYAVILLLLCTPFFQRQTLYLNNIRIPLFPKFDLPEKYGLAPNKTLNMMIPTQDGESLGAWFVLSDRYYHKLSASPTRESLAAEHIQVAVRNHPTILFLHGNAATRAFSARVQHYLTFSSRFGANILAIDYRGFGDSTGTPSEQGLIRDARAAWDWLARKGTIAQDVLIVGHSLGTGAGAALTKELGRDGITPKGLVLLSPFSSIREVLETYQLFGLLPLTKPLAMIPWASNLISWVLVHKFDTLKIVPDIDLPVLIAHAENDWDIPDSHSDVLFNAFLDRVLPKVEVPGNALTATKEEYKAMSSSIKKRQAAKEKLVHQVDIPGFGHTESFWDEKRQRNVTLVKTLWGAHDYCGAQEGVQDAIGRLFGFF</sequence>
<dbReference type="Pfam" id="PF00561">
    <property type="entry name" value="Abhydrolase_1"/>
    <property type="match status" value="1"/>
</dbReference>
<gene>
    <name evidence="3" type="ORF">Agabi119p4_7344</name>
</gene>
<evidence type="ECO:0000313" key="3">
    <source>
        <dbReference type="EMBL" id="KAF7768101.1"/>
    </source>
</evidence>
<dbReference type="GO" id="GO:0047372">
    <property type="term" value="F:monoacylglycerol lipase activity"/>
    <property type="evidence" value="ECO:0007669"/>
    <property type="project" value="TreeGrafter"/>
</dbReference>
<feature type="domain" description="AB hydrolase-1" evidence="2">
    <location>
        <begin position="129"/>
        <end position="223"/>
    </location>
</feature>
<dbReference type="Gene3D" id="3.40.50.1820">
    <property type="entry name" value="alpha/beta hydrolase"/>
    <property type="match status" value="1"/>
</dbReference>
<dbReference type="EMBL" id="JABXXO010000010">
    <property type="protein sequence ID" value="KAF7768101.1"/>
    <property type="molecule type" value="Genomic_DNA"/>
</dbReference>
<feature type="transmembrane region" description="Helical" evidence="1">
    <location>
        <begin position="29"/>
        <end position="49"/>
    </location>
</feature>
<dbReference type="GO" id="GO:0004622">
    <property type="term" value="F:phosphatidylcholine lysophospholipase activity"/>
    <property type="evidence" value="ECO:0007669"/>
    <property type="project" value="TreeGrafter"/>
</dbReference>
<organism evidence="3 4">
    <name type="scientific">Agaricus bisporus var. burnettii</name>
    <dbReference type="NCBI Taxonomy" id="192524"/>
    <lineage>
        <taxon>Eukaryota</taxon>
        <taxon>Fungi</taxon>
        <taxon>Dikarya</taxon>
        <taxon>Basidiomycota</taxon>
        <taxon>Agaricomycotina</taxon>
        <taxon>Agaricomycetes</taxon>
        <taxon>Agaricomycetidae</taxon>
        <taxon>Agaricales</taxon>
        <taxon>Agaricineae</taxon>
        <taxon>Agaricaceae</taxon>
        <taxon>Agaricus</taxon>
    </lineage>
</organism>
<dbReference type="Proteomes" id="UP000629468">
    <property type="component" value="Unassembled WGS sequence"/>
</dbReference>
<dbReference type="PANTHER" id="PTHR12277:SF194">
    <property type="entry name" value="FI04476P"/>
    <property type="match status" value="1"/>
</dbReference>
<name>A0A8H7C719_AGABI</name>
<dbReference type="GO" id="GO:0005789">
    <property type="term" value="C:endoplasmic reticulum membrane"/>
    <property type="evidence" value="ECO:0007669"/>
    <property type="project" value="TreeGrafter"/>
</dbReference>
<proteinExistence type="predicted"/>
<protein>
    <recommendedName>
        <fullName evidence="2">AB hydrolase-1 domain-containing protein</fullName>
    </recommendedName>
</protein>
<evidence type="ECO:0000259" key="2">
    <source>
        <dbReference type="Pfam" id="PF00561"/>
    </source>
</evidence>
<accession>A0A8H7C719</accession>
<dbReference type="InterPro" id="IPR029058">
    <property type="entry name" value="AB_hydrolase_fold"/>
</dbReference>
<dbReference type="InterPro" id="IPR000073">
    <property type="entry name" value="AB_hydrolase_1"/>
</dbReference>
<keyword evidence="1" id="KW-1133">Transmembrane helix</keyword>
<keyword evidence="1" id="KW-0812">Transmembrane</keyword>
<dbReference type="PANTHER" id="PTHR12277">
    <property type="entry name" value="ALPHA/BETA HYDROLASE DOMAIN-CONTAINING PROTEIN"/>
    <property type="match status" value="1"/>
</dbReference>
<dbReference type="SUPFAM" id="SSF53474">
    <property type="entry name" value="alpha/beta-Hydrolases"/>
    <property type="match status" value="1"/>
</dbReference>
<dbReference type="GO" id="GO:0052651">
    <property type="term" value="P:monoacylglycerol catabolic process"/>
    <property type="evidence" value="ECO:0007669"/>
    <property type="project" value="TreeGrafter"/>
</dbReference>
<dbReference type="GO" id="GO:0006660">
    <property type="term" value="P:phosphatidylserine catabolic process"/>
    <property type="evidence" value="ECO:0007669"/>
    <property type="project" value="TreeGrafter"/>
</dbReference>
<dbReference type="AlphaFoldDB" id="A0A8H7C719"/>
<evidence type="ECO:0000256" key="1">
    <source>
        <dbReference type="SAM" id="Phobius"/>
    </source>
</evidence>
<keyword evidence="1" id="KW-0472">Membrane</keyword>
<comment type="caution">
    <text evidence="3">The sequence shown here is derived from an EMBL/GenBank/DDBJ whole genome shotgun (WGS) entry which is preliminary data.</text>
</comment>
<reference evidence="3 4" key="1">
    <citation type="journal article" name="Sci. Rep.">
        <title>Telomere-to-telomere assembled and centromere annotated genomes of the two main subspecies of the button mushroom Agaricus bisporus reveal especially polymorphic chromosome ends.</title>
        <authorList>
            <person name="Sonnenberg A.S.M."/>
            <person name="Sedaghat-Telgerd N."/>
            <person name="Lavrijssen B."/>
            <person name="Ohm R.A."/>
            <person name="Hendrickx P.M."/>
            <person name="Scholtmeijer K."/>
            <person name="Baars J.J.P."/>
            <person name="van Peer A."/>
        </authorList>
    </citation>
    <scope>NUCLEOTIDE SEQUENCE [LARGE SCALE GENOMIC DNA]</scope>
    <source>
        <strain evidence="3 4">H119_p4</strain>
    </source>
</reference>
<dbReference type="OMA" id="YELHNCL"/>